<keyword evidence="2" id="KW-1185">Reference proteome</keyword>
<comment type="caution">
    <text evidence="1">The sequence shown here is derived from an EMBL/GenBank/DDBJ whole genome shotgun (WGS) entry which is preliminary data.</text>
</comment>
<evidence type="ECO:0000313" key="2">
    <source>
        <dbReference type="Proteomes" id="UP000814033"/>
    </source>
</evidence>
<name>A0ACB8S987_9AGAM</name>
<reference evidence="1" key="1">
    <citation type="submission" date="2021-02" db="EMBL/GenBank/DDBJ databases">
        <authorList>
            <consortium name="DOE Joint Genome Institute"/>
            <person name="Ahrendt S."/>
            <person name="Looney B.P."/>
            <person name="Miyauchi S."/>
            <person name="Morin E."/>
            <person name="Drula E."/>
            <person name="Courty P.E."/>
            <person name="Chicoki N."/>
            <person name="Fauchery L."/>
            <person name="Kohler A."/>
            <person name="Kuo A."/>
            <person name="Labutti K."/>
            <person name="Pangilinan J."/>
            <person name="Lipzen A."/>
            <person name="Riley R."/>
            <person name="Andreopoulos W."/>
            <person name="He G."/>
            <person name="Johnson J."/>
            <person name="Barry K.W."/>
            <person name="Grigoriev I.V."/>
            <person name="Nagy L."/>
            <person name="Hibbett D."/>
            <person name="Henrissat B."/>
            <person name="Matheny P.B."/>
            <person name="Labbe J."/>
            <person name="Martin F."/>
        </authorList>
    </citation>
    <scope>NUCLEOTIDE SEQUENCE</scope>
    <source>
        <strain evidence="1">FP105234-sp</strain>
    </source>
</reference>
<reference evidence="1" key="2">
    <citation type="journal article" date="2022" name="New Phytol.">
        <title>Evolutionary transition to the ectomycorrhizal habit in the genomes of a hyperdiverse lineage of mushroom-forming fungi.</title>
        <authorList>
            <person name="Looney B."/>
            <person name="Miyauchi S."/>
            <person name="Morin E."/>
            <person name="Drula E."/>
            <person name="Courty P.E."/>
            <person name="Kohler A."/>
            <person name="Kuo A."/>
            <person name="LaButti K."/>
            <person name="Pangilinan J."/>
            <person name="Lipzen A."/>
            <person name="Riley R."/>
            <person name="Andreopoulos W."/>
            <person name="He G."/>
            <person name="Johnson J."/>
            <person name="Nolan M."/>
            <person name="Tritt A."/>
            <person name="Barry K.W."/>
            <person name="Grigoriev I.V."/>
            <person name="Nagy L.G."/>
            <person name="Hibbett D."/>
            <person name="Henrissat B."/>
            <person name="Matheny P.B."/>
            <person name="Labbe J."/>
            <person name="Martin F.M."/>
        </authorList>
    </citation>
    <scope>NUCLEOTIDE SEQUENCE</scope>
    <source>
        <strain evidence="1">FP105234-sp</strain>
    </source>
</reference>
<evidence type="ECO:0000313" key="1">
    <source>
        <dbReference type="EMBL" id="KAI0052358.1"/>
    </source>
</evidence>
<protein>
    <submittedName>
        <fullName evidence="1">Kinase-like protein</fullName>
    </submittedName>
</protein>
<accession>A0ACB8S987</accession>
<dbReference type="Proteomes" id="UP000814033">
    <property type="component" value="Unassembled WGS sequence"/>
</dbReference>
<organism evidence="1 2">
    <name type="scientific">Auriscalpium vulgare</name>
    <dbReference type="NCBI Taxonomy" id="40419"/>
    <lineage>
        <taxon>Eukaryota</taxon>
        <taxon>Fungi</taxon>
        <taxon>Dikarya</taxon>
        <taxon>Basidiomycota</taxon>
        <taxon>Agaricomycotina</taxon>
        <taxon>Agaricomycetes</taxon>
        <taxon>Russulales</taxon>
        <taxon>Auriscalpiaceae</taxon>
        <taxon>Auriscalpium</taxon>
    </lineage>
</organism>
<sequence length="511" mass="57805">MGIKNYFARSTSSTAKRHSAIDSSSKKEIQTNAVRQPLTQLNNRSTIHVAPQSPSTPLSTHRSPQRDAGRVPGNSIPTTPKSVSARYVSPKGYATTATRRSIGRPIDLSPRKSLIASPAPSIRTPSSAKTNLSSRTDPGPFYFLERVNEGSFGSAWAARDAATGRVLCLKVTPKTLIKRNDGHRNAIMREIEAYQRISVCGESPHVMQLHAVFQDDLDIFFAMDLMDGDLWSSIPLNSGHPVSLVRKWMAQVATGLNALHNMGIIHRDVKPENILLSPAGDARISDLGSAFTHRDSRLVPGETYTNDLIFTPGYAAPEIVGAEDYGKSWAAPPGDHVWTMYGISVDWWALGCVFFMLTHGFMLFPEKKDMAAYVRWYDRRRGQDWLLDRTLEVMPESEHRVLYGLLRVTPSSRFTFEELQTEPYFRLESGGTEFMALEQRAHSVVQSLYRPERPRYKLMNTSKKKPYDLIKTTDDAEKGNSADWVFYKWFAWHNRQGMWNGWQGEKRWWAF</sequence>
<proteinExistence type="predicted"/>
<dbReference type="EMBL" id="MU275846">
    <property type="protein sequence ID" value="KAI0052358.1"/>
    <property type="molecule type" value="Genomic_DNA"/>
</dbReference>
<gene>
    <name evidence="1" type="ORF">FA95DRAFT_1602011</name>
</gene>